<protein>
    <submittedName>
        <fullName evidence="1">Uncharacterized protein</fullName>
    </submittedName>
</protein>
<evidence type="ECO:0000313" key="2">
    <source>
        <dbReference type="Proteomes" id="UP001187531"/>
    </source>
</evidence>
<comment type="caution">
    <text evidence="1">The sequence shown here is derived from an EMBL/GenBank/DDBJ whole genome shotgun (WGS) entry which is preliminary data.</text>
</comment>
<proteinExistence type="predicted"/>
<dbReference type="PANTHER" id="PTHR46289:SF17">
    <property type="entry name" value="HAT C-TERMINAL DIMERISATION DOMAIN-CONTAINING PROTEIN"/>
    <property type="match status" value="1"/>
</dbReference>
<reference evidence="1" key="1">
    <citation type="submission" date="2023-07" db="EMBL/GenBank/DDBJ databases">
        <title>Chromosome-level genome assembly of Artemia franciscana.</title>
        <authorList>
            <person name="Jo E."/>
        </authorList>
    </citation>
    <scope>NUCLEOTIDE SEQUENCE</scope>
    <source>
        <tissue evidence="1">Whole body</tissue>
    </source>
</reference>
<keyword evidence="2" id="KW-1185">Reference proteome</keyword>
<dbReference type="EMBL" id="JAVRJZ010000010">
    <property type="protein sequence ID" value="KAK2717454.1"/>
    <property type="molecule type" value="Genomic_DNA"/>
</dbReference>
<sequence>MLKTYTAFNLEFLCETRWVERHDDIQISKQLIVPIFKGLEEIETDGDSVTSSKARSLLNSILSLDYIVTLIVVDFFLGYTLNLSKLLQPENRDMVMRIQCVESVAKMFKEVQNSAEGSFHQLLIQATRLCRELEITLVMPRKRNLVKISSDIRQLIQSHESRFTKYKVTLKGLSGILPSFVVKQNSSNLKKLIKLYASDLTSPDSTAMTLNYGEQSD</sequence>
<accession>A0AA88HWA6</accession>
<dbReference type="PANTHER" id="PTHR46289">
    <property type="entry name" value="52 KDA REPRESSOR OF THE INHIBITOR OF THE PROTEIN KINASE-LIKE PROTEIN-RELATED"/>
    <property type="match status" value="1"/>
</dbReference>
<dbReference type="Proteomes" id="UP001187531">
    <property type="component" value="Unassembled WGS sequence"/>
</dbReference>
<name>A0AA88HWA6_ARTSF</name>
<organism evidence="1 2">
    <name type="scientific">Artemia franciscana</name>
    <name type="common">Brine shrimp</name>
    <name type="synonym">Artemia sanfranciscana</name>
    <dbReference type="NCBI Taxonomy" id="6661"/>
    <lineage>
        <taxon>Eukaryota</taxon>
        <taxon>Metazoa</taxon>
        <taxon>Ecdysozoa</taxon>
        <taxon>Arthropoda</taxon>
        <taxon>Crustacea</taxon>
        <taxon>Branchiopoda</taxon>
        <taxon>Anostraca</taxon>
        <taxon>Artemiidae</taxon>
        <taxon>Artemia</taxon>
    </lineage>
</organism>
<evidence type="ECO:0000313" key="1">
    <source>
        <dbReference type="EMBL" id="KAK2717454.1"/>
    </source>
</evidence>
<dbReference type="AlphaFoldDB" id="A0AA88HWA6"/>
<gene>
    <name evidence="1" type="ORF">QYM36_006284</name>
</gene>
<dbReference type="InterPro" id="IPR052958">
    <property type="entry name" value="IFN-induced_PKR_regulator"/>
</dbReference>